<dbReference type="GO" id="GO:0006355">
    <property type="term" value="P:regulation of DNA-templated transcription"/>
    <property type="evidence" value="ECO:0007669"/>
    <property type="project" value="InterPro"/>
</dbReference>
<evidence type="ECO:0000313" key="3">
    <source>
        <dbReference type="EMBL" id="TCU57630.1"/>
    </source>
</evidence>
<evidence type="ECO:0000313" key="4">
    <source>
        <dbReference type="Proteomes" id="UP000295773"/>
    </source>
</evidence>
<dbReference type="SMART" id="SM01061">
    <property type="entry name" value="CAT_RBD"/>
    <property type="match status" value="1"/>
</dbReference>
<dbReference type="Proteomes" id="UP000295773">
    <property type="component" value="Unassembled WGS sequence"/>
</dbReference>
<gene>
    <name evidence="3" type="ORF">EDD61_11716</name>
</gene>
<comment type="caution">
    <text evidence="3">The sequence shown here is derived from an EMBL/GenBank/DDBJ whole genome shotgun (WGS) entry which is preliminary data.</text>
</comment>
<keyword evidence="4" id="KW-1185">Reference proteome</keyword>
<dbReference type="RefSeq" id="WP_008977828.1">
    <property type="nucleotide sequence ID" value="NZ_JADPGE010000027.1"/>
</dbReference>
<dbReference type="Gene3D" id="1.10.1790.10">
    <property type="entry name" value="PRD domain"/>
    <property type="match status" value="2"/>
</dbReference>
<dbReference type="InterPro" id="IPR011608">
    <property type="entry name" value="PRD"/>
</dbReference>
<dbReference type="InterPro" id="IPR036650">
    <property type="entry name" value="CAT_RNA-bd_dom_sf"/>
</dbReference>
<feature type="domain" description="PRD" evidence="2">
    <location>
        <begin position="65"/>
        <end position="170"/>
    </location>
</feature>
<accession>A0A4R3T811</accession>
<dbReference type="Pfam" id="PF03123">
    <property type="entry name" value="CAT_RBD"/>
    <property type="match status" value="1"/>
</dbReference>
<dbReference type="GO" id="GO:0003723">
    <property type="term" value="F:RNA binding"/>
    <property type="evidence" value="ECO:0007669"/>
    <property type="project" value="InterPro"/>
</dbReference>
<dbReference type="InterPro" id="IPR004341">
    <property type="entry name" value="CAT_RNA-bd_dom"/>
</dbReference>
<dbReference type="InterPro" id="IPR050661">
    <property type="entry name" value="BglG_antiterminators"/>
</dbReference>
<keyword evidence="1" id="KW-0677">Repeat</keyword>
<dbReference type="PROSITE" id="PS51372">
    <property type="entry name" value="PRD_2"/>
    <property type="match status" value="2"/>
</dbReference>
<protein>
    <submittedName>
        <fullName evidence="3">BglG family transcriptional antiterminator</fullName>
    </submittedName>
</protein>
<dbReference type="PANTHER" id="PTHR30185">
    <property type="entry name" value="CRYPTIC BETA-GLUCOSIDE BGL OPERON ANTITERMINATOR"/>
    <property type="match status" value="1"/>
</dbReference>
<dbReference type="Pfam" id="PF00874">
    <property type="entry name" value="PRD"/>
    <property type="match status" value="2"/>
</dbReference>
<dbReference type="Gene3D" id="2.30.24.10">
    <property type="entry name" value="CAT RNA-binding domain"/>
    <property type="match status" value="1"/>
</dbReference>
<dbReference type="AlphaFoldDB" id="A0A4R3T811"/>
<dbReference type="SUPFAM" id="SSF50151">
    <property type="entry name" value="SacY-like RNA-binding domain"/>
    <property type="match status" value="1"/>
</dbReference>
<name>A0A4R3T811_9FIRM</name>
<organism evidence="3 4">
    <name type="scientific">Longicatena caecimuris</name>
    <dbReference type="NCBI Taxonomy" id="1796635"/>
    <lineage>
        <taxon>Bacteria</taxon>
        <taxon>Bacillati</taxon>
        <taxon>Bacillota</taxon>
        <taxon>Erysipelotrichia</taxon>
        <taxon>Erysipelotrichales</taxon>
        <taxon>Erysipelotrichaceae</taxon>
        <taxon>Longicatena</taxon>
    </lineage>
</organism>
<dbReference type="EMBL" id="SMBP01000017">
    <property type="protein sequence ID" value="TCU57630.1"/>
    <property type="molecule type" value="Genomic_DNA"/>
</dbReference>
<proteinExistence type="predicted"/>
<evidence type="ECO:0000256" key="1">
    <source>
        <dbReference type="ARBA" id="ARBA00022737"/>
    </source>
</evidence>
<reference evidence="3 4" key="1">
    <citation type="submission" date="2019-03" db="EMBL/GenBank/DDBJ databases">
        <title>Genomic Encyclopedia of Type Strains, Phase IV (KMG-IV): sequencing the most valuable type-strain genomes for metagenomic binning, comparative biology and taxonomic classification.</title>
        <authorList>
            <person name="Goeker M."/>
        </authorList>
    </citation>
    <scope>NUCLEOTIDE SEQUENCE [LARGE SCALE GENOMIC DNA]</scope>
    <source>
        <strain evidence="3 4">DSM 29481</strain>
    </source>
</reference>
<feature type="domain" description="PRD" evidence="2">
    <location>
        <begin position="171"/>
        <end position="279"/>
    </location>
</feature>
<evidence type="ECO:0000259" key="2">
    <source>
        <dbReference type="PROSITE" id="PS51372"/>
    </source>
</evidence>
<dbReference type="InterPro" id="IPR036634">
    <property type="entry name" value="PRD_sf"/>
</dbReference>
<dbReference type="PANTHER" id="PTHR30185:SF15">
    <property type="entry name" value="CRYPTIC BETA-GLUCOSIDE BGL OPERON ANTITERMINATOR"/>
    <property type="match status" value="1"/>
</dbReference>
<dbReference type="SUPFAM" id="SSF63520">
    <property type="entry name" value="PTS-regulatory domain, PRD"/>
    <property type="match status" value="2"/>
</dbReference>
<sequence length="279" mass="32860">MQIYKVINNNMVSIRTSENQEIMLKGLSIGYKKRPGDEVDETKIEKRFVLEDISLIRRFNQMFTEIDKQLIDACIDVTSMIKEKSKTELSDALYVTLLDHVNNLVDRLQQNISFDNSILWDLPRVYPDEYKIAVHAVKLLNEKMPYKIDEDEANFITLHIVNAEKSNDMHKTYQMTGYIEDICDIVASDFNIAFGNTNDYHYNRFVMHLRFLIENIQLHVVLDVQNENGILDTLTDKYPQVWQVVQKISNYIDACMNYKLNDEEKLYLMIHLVQIFTKK</sequence>